<dbReference type="NCBIfam" id="TIGR00080">
    <property type="entry name" value="pimt"/>
    <property type="match status" value="1"/>
</dbReference>
<sequence>MTSQRTRARMVERLRMQGVTDEAVLAAMIAVPRHIFVEEVLSNRAYDDVALPINFEQTISNPFTVARMSQLLRAGSNPGKVLEIGTGSGYQTAILAQFSREVYSVERIGPLLTRTRGRLGELRINNVRLRHADGLLGLSQAAPFDGIILTAATPHIPPALLEQLAIRGRMVFPRGTSEQVLCVIERNLQGYTETILDEVKFVQMIPGIWQR</sequence>
<dbReference type="PANTHER" id="PTHR11579">
    <property type="entry name" value="PROTEIN-L-ISOASPARTATE O-METHYLTRANSFERASE"/>
    <property type="match status" value="1"/>
</dbReference>
<proteinExistence type="inferred from homology"/>
<evidence type="ECO:0000256" key="1">
    <source>
        <dbReference type="ARBA" id="ARBA00004496"/>
    </source>
</evidence>
<name>A0A2T5IHP9_9PROT</name>
<dbReference type="CDD" id="cd02440">
    <property type="entry name" value="AdoMet_MTases"/>
    <property type="match status" value="1"/>
</dbReference>
<reference evidence="8 9" key="1">
    <citation type="submission" date="2018-04" db="EMBL/GenBank/DDBJ databases">
        <title>Active sludge and wastewater microbial communities from Klosterneuburg, Austria.</title>
        <authorList>
            <person name="Wagner M."/>
        </authorList>
    </citation>
    <scope>NUCLEOTIDE SEQUENCE [LARGE SCALE GENOMIC DNA]</scope>
    <source>
        <strain evidence="8 9">Nl12</strain>
    </source>
</reference>
<evidence type="ECO:0000256" key="2">
    <source>
        <dbReference type="ARBA" id="ARBA00005369"/>
    </source>
</evidence>
<dbReference type="Proteomes" id="UP000244152">
    <property type="component" value="Unassembled WGS sequence"/>
</dbReference>
<dbReference type="InterPro" id="IPR000682">
    <property type="entry name" value="PCMT"/>
</dbReference>
<keyword evidence="4 7" id="KW-0489">Methyltransferase</keyword>
<dbReference type="FunFam" id="3.40.50.150:FF:000010">
    <property type="entry name" value="Protein-L-isoaspartate O-methyltransferase"/>
    <property type="match status" value="1"/>
</dbReference>
<evidence type="ECO:0000256" key="3">
    <source>
        <dbReference type="ARBA" id="ARBA00022490"/>
    </source>
</evidence>
<keyword evidence="6 7" id="KW-0949">S-adenosyl-L-methionine</keyword>
<evidence type="ECO:0000256" key="6">
    <source>
        <dbReference type="ARBA" id="ARBA00022691"/>
    </source>
</evidence>
<comment type="caution">
    <text evidence="8">The sequence shown here is derived from an EMBL/GenBank/DDBJ whole genome shotgun (WGS) entry which is preliminary data.</text>
</comment>
<dbReference type="Pfam" id="PF01135">
    <property type="entry name" value="PCMT"/>
    <property type="match status" value="1"/>
</dbReference>
<comment type="similarity">
    <text evidence="2 7">Belongs to the methyltransferase superfamily. L-isoaspartyl/D-aspartyl protein methyltransferase family.</text>
</comment>
<evidence type="ECO:0000313" key="8">
    <source>
        <dbReference type="EMBL" id="PTQ83356.1"/>
    </source>
</evidence>
<dbReference type="SUPFAM" id="SSF53335">
    <property type="entry name" value="S-adenosyl-L-methionine-dependent methyltransferases"/>
    <property type="match status" value="1"/>
</dbReference>
<organism evidence="8 9">
    <name type="scientific">Nitrosospira multiformis</name>
    <dbReference type="NCBI Taxonomy" id="1231"/>
    <lineage>
        <taxon>Bacteria</taxon>
        <taxon>Pseudomonadati</taxon>
        <taxon>Pseudomonadota</taxon>
        <taxon>Betaproteobacteria</taxon>
        <taxon>Nitrosomonadales</taxon>
        <taxon>Nitrosomonadaceae</taxon>
        <taxon>Nitrosospira</taxon>
    </lineage>
</organism>
<protein>
    <recommendedName>
        <fullName evidence="7">Protein-L-isoaspartate O-methyltransferase</fullName>
        <ecNumber evidence="7">2.1.1.77</ecNumber>
    </recommendedName>
    <alternativeName>
        <fullName evidence="7">L-isoaspartyl protein carboxyl methyltransferase</fullName>
    </alternativeName>
    <alternativeName>
        <fullName evidence="7">Protein L-isoaspartyl methyltransferase</fullName>
    </alternativeName>
    <alternativeName>
        <fullName evidence="7">Protein-beta-aspartate methyltransferase</fullName>
        <shortName evidence="7">PIMT</shortName>
    </alternativeName>
</protein>
<accession>A0A2T5IHP9</accession>
<comment type="function">
    <text evidence="7">Catalyzes the methyl esterification of L-isoaspartyl residues in peptides and proteins that result from spontaneous decomposition of normal L-aspartyl and L-asparaginyl residues. It plays a role in the repair and/or degradation of damaged proteins.</text>
</comment>
<keyword evidence="3 7" id="KW-0963">Cytoplasm</keyword>
<dbReference type="HAMAP" id="MF_00090">
    <property type="entry name" value="PIMT"/>
    <property type="match status" value="1"/>
</dbReference>
<dbReference type="GO" id="GO:0005737">
    <property type="term" value="C:cytoplasm"/>
    <property type="evidence" value="ECO:0007669"/>
    <property type="project" value="UniProtKB-SubCell"/>
</dbReference>
<dbReference type="GO" id="GO:0004719">
    <property type="term" value="F:protein-L-isoaspartate (D-aspartate) O-methyltransferase activity"/>
    <property type="evidence" value="ECO:0007669"/>
    <property type="project" value="UniProtKB-UniRule"/>
</dbReference>
<dbReference type="PROSITE" id="PS01279">
    <property type="entry name" value="PCMT"/>
    <property type="match status" value="1"/>
</dbReference>
<dbReference type="EC" id="2.1.1.77" evidence="7"/>
<keyword evidence="5 7" id="KW-0808">Transferase</keyword>
<dbReference type="InterPro" id="IPR029063">
    <property type="entry name" value="SAM-dependent_MTases_sf"/>
</dbReference>
<dbReference type="AlphaFoldDB" id="A0A2T5IHP9"/>
<comment type="subcellular location">
    <subcellularLocation>
        <location evidence="1 7">Cytoplasm</location>
    </subcellularLocation>
</comment>
<dbReference type="NCBIfam" id="NF001453">
    <property type="entry name" value="PRK00312.1"/>
    <property type="match status" value="1"/>
</dbReference>
<dbReference type="Gene3D" id="3.40.50.150">
    <property type="entry name" value="Vaccinia Virus protein VP39"/>
    <property type="match status" value="1"/>
</dbReference>
<evidence type="ECO:0000313" key="9">
    <source>
        <dbReference type="Proteomes" id="UP000244152"/>
    </source>
</evidence>
<evidence type="ECO:0000256" key="7">
    <source>
        <dbReference type="HAMAP-Rule" id="MF_00090"/>
    </source>
</evidence>
<dbReference type="GO" id="GO:0032259">
    <property type="term" value="P:methylation"/>
    <property type="evidence" value="ECO:0007669"/>
    <property type="project" value="UniProtKB-KW"/>
</dbReference>
<dbReference type="EMBL" id="QAOK01000001">
    <property type="protein sequence ID" value="PTQ83356.1"/>
    <property type="molecule type" value="Genomic_DNA"/>
</dbReference>
<evidence type="ECO:0000256" key="5">
    <source>
        <dbReference type="ARBA" id="ARBA00022679"/>
    </source>
</evidence>
<feature type="active site" evidence="7">
    <location>
        <position position="60"/>
    </location>
</feature>
<evidence type="ECO:0000256" key="4">
    <source>
        <dbReference type="ARBA" id="ARBA00022603"/>
    </source>
</evidence>
<dbReference type="GO" id="GO:0030091">
    <property type="term" value="P:protein repair"/>
    <property type="evidence" value="ECO:0007669"/>
    <property type="project" value="UniProtKB-UniRule"/>
</dbReference>
<dbReference type="PANTHER" id="PTHR11579:SF0">
    <property type="entry name" value="PROTEIN-L-ISOASPARTATE(D-ASPARTATE) O-METHYLTRANSFERASE"/>
    <property type="match status" value="1"/>
</dbReference>
<gene>
    <name evidence="7" type="primary">pcm</name>
    <name evidence="8" type="ORF">C8R21_10148</name>
</gene>
<comment type="catalytic activity">
    <reaction evidence="7">
        <text>[protein]-L-isoaspartate + S-adenosyl-L-methionine = [protein]-L-isoaspartate alpha-methyl ester + S-adenosyl-L-homocysteine</text>
        <dbReference type="Rhea" id="RHEA:12705"/>
        <dbReference type="Rhea" id="RHEA-COMP:12143"/>
        <dbReference type="Rhea" id="RHEA-COMP:12144"/>
        <dbReference type="ChEBI" id="CHEBI:57856"/>
        <dbReference type="ChEBI" id="CHEBI:59789"/>
        <dbReference type="ChEBI" id="CHEBI:90596"/>
        <dbReference type="ChEBI" id="CHEBI:90598"/>
        <dbReference type="EC" id="2.1.1.77"/>
    </reaction>
</comment>